<organism evidence="2 3">
    <name type="scientific">Diploscapter pachys</name>
    <dbReference type="NCBI Taxonomy" id="2018661"/>
    <lineage>
        <taxon>Eukaryota</taxon>
        <taxon>Metazoa</taxon>
        <taxon>Ecdysozoa</taxon>
        <taxon>Nematoda</taxon>
        <taxon>Chromadorea</taxon>
        <taxon>Rhabditida</taxon>
        <taxon>Rhabditina</taxon>
        <taxon>Rhabditomorpha</taxon>
        <taxon>Rhabditoidea</taxon>
        <taxon>Rhabditidae</taxon>
        <taxon>Diploscapter</taxon>
    </lineage>
</organism>
<feature type="compositionally biased region" description="Low complexity" evidence="1">
    <location>
        <begin position="209"/>
        <end position="237"/>
    </location>
</feature>
<dbReference type="OrthoDB" id="415023at2759"/>
<proteinExistence type="predicted"/>
<name>A0A2A2KYS6_9BILA</name>
<feature type="region of interest" description="Disordered" evidence="1">
    <location>
        <begin position="253"/>
        <end position="306"/>
    </location>
</feature>
<keyword evidence="3" id="KW-1185">Reference proteome</keyword>
<dbReference type="EMBL" id="LIAE01007467">
    <property type="protein sequence ID" value="PAV79085.1"/>
    <property type="molecule type" value="Genomic_DNA"/>
</dbReference>
<feature type="region of interest" description="Disordered" evidence="1">
    <location>
        <begin position="206"/>
        <end position="241"/>
    </location>
</feature>
<evidence type="ECO:0000256" key="1">
    <source>
        <dbReference type="SAM" id="MobiDB-lite"/>
    </source>
</evidence>
<gene>
    <name evidence="2" type="ORF">WR25_00236</name>
</gene>
<dbReference type="Proteomes" id="UP000218231">
    <property type="component" value="Unassembled WGS sequence"/>
</dbReference>
<protein>
    <submittedName>
        <fullName evidence="2">Uncharacterized protein</fullName>
    </submittedName>
</protein>
<evidence type="ECO:0000313" key="3">
    <source>
        <dbReference type="Proteomes" id="UP000218231"/>
    </source>
</evidence>
<feature type="compositionally biased region" description="Polar residues" evidence="1">
    <location>
        <begin position="275"/>
        <end position="300"/>
    </location>
</feature>
<comment type="caution">
    <text evidence="2">The sequence shown here is derived from an EMBL/GenBank/DDBJ whole genome shotgun (WGS) entry which is preliminary data.</text>
</comment>
<feature type="region of interest" description="Disordered" evidence="1">
    <location>
        <begin position="166"/>
        <end position="187"/>
    </location>
</feature>
<feature type="region of interest" description="Disordered" evidence="1">
    <location>
        <begin position="329"/>
        <end position="387"/>
    </location>
</feature>
<dbReference type="AlphaFoldDB" id="A0A2A2KYS6"/>
<sequence length="685" mass="78028">MIRMRKRIIKYLRFQQRHSAGGREGKAEVARTSHFAEKAKPAKTSHFTGQTGTAKISHFVGKTVMWPQADYDRRAQTKEYEAEDALLEEWQNADDAFWRKKKEERAERRTEMEQLWKKETRWVGKKEEPKKVKRTTVKKERGALSESNEVSLSELLQQVRQMVNEGRELPGLRTPKKKSEKRGIRTRLPQLWERVRMTVMPIFVKSEHPAPGSSSEASTSAAHSSQQQPSHPPSQSQDMGAPEVVMNNDMERPERHSTLTPGLLGLAVGSPGTAADSQPTQQNASNKEVTMKTTPQGAQESDTKSDIWWRYVKTLSSSKASKIQVKKLFSEGGQSDDSEETTAPVAKKRKGEGKAGGEASSSKQKSKDVPKVMPHSGSSEDEEERDYDVANLDDLEDEEYEEDLEDGVDAPDGELQQMVENAAQDQDEDWSKLRRLIESARNAHRQRDPDYRSDITITTGNAYLNIPTRMKDGTVVKNKDYLKIEQREKMVNYALRLSGPAFAKYVAALHRAGRKEMAEVLRVAREMMLERRAAVDEVVLTIQREQANSGGEVWDKHTDIEKFVKAVEDREDLKQLLEAGGATLKDLQSRLEHLRYAKEYNTKVEMARPAVNAVVVRIQEEQISSGRKVWNKHYEIDKFVSEVSRREDLKQLLEAGGATSKDLQSRLKDLRRDKEVNYFLKSNEY</sequence>
<reference evidence="2 3" key="1">
    <citation type="journal article" date="2017" name="Curr. Biol.">
        <title>Genome architecture and evolution of a unichromosomal asexual nematode.</title>
        <authorList>
            <person name="Fradin H."/>
            <person name="Zegar C."/>
            <person name="Gutwein M."/>
            <person name="Lucas J."/>
            <person name="Kovtun M."/>
            <person name="Corcoran D."/>
            <person name="Baugh L.R."/>
            <person name="Kiontke K."/>
            <person name="Gunsalus K."/>
            <person name="Fitch D.H."/>
            <person name="Piano F."/>
        </authorList>
    </citation>
    <scope>NUCLEOTIDE SEQUENCE [LARGE SCALE GENOMIC DNA]</scope>
    <source>
        <strain evidence="2">PF1309</strain>
    </source>
</reference>
<accession>A0A2A2KYS6</accession>
<evidence type="ECO:0000313" key="2">
    <source>
        <dbReference type="EMBL" id="PAV79085.1"/>
    </source>
</evidence>